<evidence type="ECO:0000256" key="4">
    <source>
        <dbReference type="SAM" id="MobiDB-lite"/>
    </source>
</evidence>
<evidence type="ECO:0000259" key="5">
    <source>
        <dbReference type="PROSITE" id="PS51720"/>
    </source>
</evidence>
<dbReference type="Pfam" id="PF04548">
    <property type="entry name" value="AIG1"/>
    <property type="match status" value="4"/>
</dbReference>
<feature type="region of interest" description="Disordered" evidence="4">
    <location>
        <begin position="715"/>
        <end position="825"/>
    </location>
</feature>
<dbReference type="InterPro" id="IPR006703">
    <property type="entry name" value="G_AIG1"/>
</dbReference>
<feature type="domain" description="AIG1-type G" evidence="5">
    <location>
        <begin position="445"/>
        <end position="645"/>
    </location>
</feature>
<dbReference type="GeneID" id="100148751"/>
<sequence length="1760" mass="212896">MASSSAEAGRSSPDHDRPNMSDLRIVLIGKNASENSRVENFIKSGPAAVFDSGASFYVKQTRFSGQERNIRVFHFPHLLQTHLNQLQVIQAVRECLSQCAPGPHVIILVLQYNDFTELDRDRVKYILSLFSQKAIKHTIVLTTDEETLRFVFFKTNKAVQNVIKDCEGRHLRFDTNPQSHTKLFIKIEKILKEEYKEFHICGDEGDGSSVDGDCGSARGDYTEDESSKTGSDGREVLNLNLVVCGSNRRLKSSMSELFLRESRRGSVVGSEFTRTDVDLHGRLISLMEFPTLINLSEEEVMRQTLRCVSLCHPGVHLFILIIPDGPLNNEDRAEVEKMQIFSFKINKHMMILIQQDSELHTAELSEETQTVIQSLSGRHHFINPNTPVSTLMEKIDQMVEENKGEVFSAETFLEPQMEKHLKYDEKHSGINSLKTFQSQDSRERPNEVRIVLLGKTGVGKSATGNTILGRKAFTSDISQSSVTKECQKVTVQVNSQNITVIDTPGLFDTQLSNEEIKREISNCISMILPGPHVFLLVISLGRFTQEEQESVKIIQEIFGENSLKYTIVLFTRGDDLRNKTIGDFLGNTDSALKNLTETCGNRVHVFNNNQTKDPTQVSDLLMKIEKMVKTNGDSYYSCKMFREMEREIQEKQMMIMEEKVEQLKREREELMKKHKEEKKRMMEEERVKHEKEKKRREDEYRERDELIKKHEEEKKRMMEEERVKHEKEKKRREDEYREREELIKKHEEEKKRMMEEERVKHEKEKKRREDEYREREERVNRDIKEERKMQEEMRSEKERMMKEHTEEKKREMKIHEEEKKRREEELRVKEVQYKRDIKDIKDQEKNTKEKLKRLQEEWEKQKQQEKQRQEKDDEKRRQKEQDMWEKYNQMLKKDKERIIMIEKERQNHDKERLKREEEFKEREEQYKTEIKKEREEWERQKQHERQRREEEDERRRKKEEDMFYDFDQRLKQEKERMMMMIEEERRNNNQDRKKREEDFREKEEECKKEMKREREYWRQRRDEEEDRRRKIEEDTWDEYYQKLKRERERRLREKEDLQLNHELERERIKKNMEENRLKHSEERKRREHKFREEQYKRDIKDIEDCERKLWEEWETEIQEESKREEKEKQGHETTPLYQSNAMIQQTNSDEDSASQCLRILLFGKTGNGKSATGNTILRKNYFHAETSSSLVTRVCQKEVVKVDGKTVSIIDTPGLFDLTLSKEQVQEQIMKCVHQSAPGPHVFVIVVSLGKISQEKGEILDMITMMFGPEAAKFSVVLFTEADILNNKTIEQYEKASFNDELKNMISDCGNRYLDFNNTETQDQTQVTRLFNMIEEIRKSNEGKHFTNEMFQEAEVSVDRRIETLKENKTRNQAQVVELEAKYEMEIRNMTERLAKKKQKADEKRVKLEKFKEKVKTLRREFEEKEKSDLEKQEEEEKQKQADLEKQMTEEYNQMIEEIEDQRKLYENQQEEREKEYQKREEEYKKDLENLKNKEHSIAELLIKQEQEIKNRDLEELKRKEQEEKEREEWMRKIKEAESKKETQEKVKQQQSKWEIEMKRQMRGREDDIRKTKEKHGNQLRIQEEKLEKMKNKCEREREDLRQIQEREKQKKDKGEKDRLYEEKRNEIKRHYDQLKEEIKEEFEKRKQEDEKRREEKRKKLEKMFEDLKGEQDVMCTRERQVQGRIEEEEKECNRIKQKHKSNINAMEKKHQDEAREQEEELNVFRERVDQQVQRLKDMIALIYAEESYKRNNKWKCHVM</sequence>
<name>A0A8M1QHQ9_DANRE</name>
<dbReference type="InterPro" id="IPR045058">
    <property type="entry name" value="GIMA/IAN/Toc"/>
</dbReference>
<dbReference type="InterPro" id="IPR027417">
    <property type="entry name" value="P-loop_NTPase"/>
</dbReference>
<dbReference type="Proteomes" id="UP000000437">
    <property type="component" value="Chromosome 22"/>
</dbReference>
<feature type="region of interest" description="Disordered" evidence="4">
    <location>
        <begin position="1687"/>
        <end position="1715"/>
    </location>
</feature>
<dbReference type="PANTHER" id="PTHR10903">
    <property type="entry name" value="GTPASE, IMAP FAMILY MEMBER-RELATED"/>
    <property type="match status" value="1"/>
</dbReference>
<evidence type="ECO:0000313" key="7">
    <source>
        <dbReference type="RefSeq" id="XP_001922564.4"/>
    </source>
</evidence>
<dbReference type="OrthoDB" id="8954335at2759"/>
<reference evidence="7" key="1">
    <citation type="submission" date="2025-08" db="UniProtKB">
        <authorList>
            <consortium name="RefSeq"/>
        </authorList>
    </citation>
    <scope>IDENTIFICATION</scope>
    <source>
        <strain evidence="7">Tuebingen</strain>
        <tissue evidence="7">Fibroblasts and whole tissue</tissue>
    </source>
</reference>
<proteinExistence type="inferred from homology"/>
<feature type="compositionally biased region" description="Basic and acidic residues" evidence="4">
    <location>
        <begin position="1120"/>
        <end position="1131"/>
    </location>
</feature>
<protein>
    <submittedName>
        <fullName evidence="7">Uncharacterized protein isoform X1</fullName>
    </submittedName>
</protein>
<feature type="region of interest" description="Disordered" evidence="4">
    <location>
        <begin position="1535"/>
        <end position="1634"/>
    </location>
</feature>
<dbReference type="KEGG" id="dre:100148751"/>
<feature type="region of interest" description="Disordered" evidence="4">
    <location>
        <begin position="1422"/>
        <end position="1443"/>
    </location>
</feature>
<feature type="region of interest" description="Disordered" evidence="4">
    <location>
        <begin position="212"/>
        <end position="232"/>
    </location>
</feature>
<dbReference type="CDD" id="cd01852">
    <property type="entry name" value="AIG1"/>
    <property type="match status" value="2"/>
</dbReference>
<dbReference type="Gene3D" id="3.40.50.300">
    <property type="entry name" value="P-loop containing nucleotide triphosphate hydrolases"/>
    <property type="match status" value="4"/>
</dbReference>
<keyword evidence="3" id="KW-0342">GTP-binding</keyword>
<evidence type="ECO:0000256" key="3">
    <source>
        <dbReference type="ARBA" id="ARBA00023134"/>
    </source>
</evidence>
<dbReference type="PANTHER" id="PTHR10903:SF170">
    <property type="entry name" value="GTPASE IMAP FAMILY MEMBER 7"/>
    <property type="match status" value="1"/>
</dbReference>
<feature type="region of interest" description="Disordered" evidence="4">
    <location>
        <begin position="674"/>
        <end position="703"/>
    </location>
</feature>
<feature type="domain" description="AIG1-type G" evidence="5">
    <location>
        <begin position="1154"/>
        <end position="1355"/>
    </location>
</feature>
<feature type="region of interest" description="Disordered" evidence="4">
    <location>
        <begin position="1"/>
        <end position="20"/>
    </location>
</feature>
<evidence type="ECO:0000256" key="2">
    <source>
        <dbReference type="ARBA" id="ARBA00022741"/>
    </source>
</evidence>
<feature type="compositionally biased region" description="Basic and acidic residues" evidence="4">
    <location>
        <begin position="678"/>
        <end position="703"/>
    </location>
</feature>
<feature type="compositionally biased region" description="Basic and acidic residues" evidence="4">
    <location>
        <begin position="1461"/>
        <end position="1481"/>
    </location>
</feature>
<dbReference type="FunFam" id="3.40.50.300:FF:002895">
    <property type="entry name" value="Si:dkeyp-52c3.7"/>
    <property type="match status" value="1"/>
</dbReference>
<feature type="compositionally biased region" description="Basic and acidic residues" evidence="4">
    <location>
        <begin position="856"/>
        <end position="949"/>
    </location>
</feature>
<evidence type="ECO:0000256" key="1">
    <source>
        <dbReference type="ARBA" id="ARBA00008535"/>
    </source>
</evidence>
<feature type="region of interest" description="Disordered" evidence="4">
    <location>
        <begin position="1460"/>
        <end position="1481"/>
    </location>
</feature>
<dbReference type="PROSITE" id="PS51720">
    <property type="entry name" value="G_AIG1"/>
    <property type="match status" value="2"/>
</dbReference>
<dbReference type="GO" id="GO:0005525">
    <property type="term" value="F:GTP binding"/>
    <property type="evidence" value="ECO:0007669"/>
    <property type="project" value="UniProtKB-KW"/>
</dbReference>
<dbReference type="FunFam" id="3.40.50.300:FF:000366">
    <property type="entry name" value="GTPase, IMAP family member 2"/>
    <property type="match status" value="2"/>
</dbReference>
<keyword evidence="6" id="KW-1185">Reference proteome</keyword>
<gene>
    <name evidence="7" type="primary">LOC100148751</name>
</gene>
<feature type="region of interest" description="Disordered" evidence="4">
    <location>
        <begin position="856"/>
        <end position="957"/>
    </location>
</feature>
<dbReference type="RefSeq" id="XP_001922564.4">
    <property type="nucleotide sequence ID" value="XM_001922529.8"/>
</dbReference>
<comment type="similarity">
    <text evidence="1">Belongs to the TRAFAC class TrmE-Era-EngA-EngB-Septin-like GTPase superfamily. AIG1/Toc34/Toc159-like paraseptin GTPase family. IAN subfamily.</text>
</comment>
<dbReference type="GO" id="GO:0003924">
    <property type="term" value="F:GTPase activity"/>
    <property type="evidence" value="ECO:0000318"/>
    <property type="project" value="GO_Central"/>
</dbReference>
<keyword evidence="2" id="KW-0547">Nucleotide-binding</keyword>
<dbReference type="SUPFAM" id="SSF52540">
    <property type="entry name" value="P-loop containing nucleoside triphosphate hydrolases"/>
    <property type="match status" value="2"/>
</dbReference>
<feature type="region of interest" description="Disordered" evidence="4">
    <location>
        <begin position="983"/>
        <end position="1003"/>
    </location>
</feature>
<accession>A0A8M1QHQ9</accession>
<organism evidence="6 7">
    <name type="scientific">Danio rerio</name>
    <name type="common">Zebrafish</name>
    <name type="synonym">Brachydanio rerio</name>
    <dbReference type="NCBI Taxonomy" id="7955"/>
    <lineage>
        <taxon>Eukaryota</taxon>
        <taxon>Metazoa</taxon>
        <taxon>Chordata</taxon>
        <taxon>Craniata</taxon>
        <taxon>Vertebrata</taxon>
        <taxon>Euteleostomi</taxon>
        <taxon>Actinopterygii</taxon>
        <taxon>Neopterygii</taxon>
        <taxon>Teleostei</taxon>
        <taxon>Ostariophysi</taxon>
        <taxon>Cypriniformes</taxon>
        <taxon>Danionidae</taxon>
        <taxon>Danioninae</taxon>
        <taxon>Danio</taxon>
    </lineage>
</organism>
<feature type="region of interest" description="Disordered" evidence="4">
    <location>
        <begin position="1120"/>
        <end position="1140"/>
    </location>
</feature>
<dbReference type="AlphaFoldDB" id="A0A8M1QHQ9"/>
<evidence type="ECO:0000313" key="6">
    <source>
        <dbReference type="Proteomes" id="UP000000437"/>
    </source>
</evidence>